<organism evidence="1">
    <name type="scientific">Physcomitrium patens</name>
    <name type="common">Spreading-leaved earth moss</name>
    <name type="synonym">Physcomitrella patens</name>
    <dbReference type="NCBI Taxonomy" id="3218"/>
    <lineage>
        <taxon>Eukaryota</taxon>
        <taxon>Viridiplantae</taxon>
        <taxon>Streptophyta</taxon>
        <taxon>Embryophyta</taxon>
        <taxon>Bryophyta</taxon>
        <taxon>Bryophytina</taxon>
        <taxon>Bryopsida</taxon>
        <taxon>Funariidae</taxon>
        <taxon>Funariales</taxon>
        <taxon>Funariaceae</taxon>
        <taxon>Physcomitrium</taxon>
    </lineage>
</organism>
<name>A0A2K1JSD3_PHYPA</name>
<evidence type="ECO:0000313" key="1">
    <source>
        <dbReference type="EMBL" id="PNR44356.1"/>
    </source>
</evidence>
<dbReference type="EMBL" id="ABEU02000012">
    <property type="protein sequence ID" value="PNR44356.1"/>
    <property type="molecule type" value="Genomic_DNA"/>
</dbReference>
<proteinExistence type="predicted"/>
<dbReference type="AlphaFoldDB" id="A0A2K1JSD3"/>
<sequence length="42" mass="5100">MTLKDMLIHFELDFTAKQHRRKIQGMTLWYHLLSLHGSSRKM</sequence>
<evidence type="ECO:0000313" key="2">
    <source>
        <dbReference type="EnsemblPlants" id="Pp3c12_25135V3.1"/>
    </source>
</evidence>
<protein>
    <submittedName>
        <fullName evidence="1 2">Uncharacterized protein</fullName>
    </submittedName>
</protein>
<dbReference type="Gramene" id="Pp3c12_25135V3.1">
    <property type="protein sequence ID" value="Pp3c12_25135V3.1"/>
    <property type="gene ID" value="Pp3c12_25135"/>
</dbReference>
<dbReference type="EnsemblPlants" id="Pp3c12_25135V3.1">
    <property type="protein sequence ID" value="Pp3c12_25135V3.1"/>
    <property type="gene ID" value="Pp3c12_25135"/>
</dbReference>
<dbReference type="Proteomes" id="UP000006727">
    <property type="component" value="Chromosome 12"/>
</dbReference>
<reference evidence="1 3" key="2">
    <citation type="journal article" date="2018" name="Plant J.">
        <title>The Physcomitrella patens chromosome-scale assembly reveals moss genome structure and evolution.</title>
        <authorList>
            <person name="Lang D."/>
            <person name="Ullrich K.K."/>
            <person name="Murat F."/>
            <person name="Fuchs J."/>
            <person name="Jenkins J."/>
            <person name="Haas F.B."/>
            <person name="Piednoel M."/>
            <person name="Gundlach H."/>
            <person name="Van Bel M."/>
            <person name="Meyberg R."/>
            <person name="Vives C."/>
            <person name="Morata J."/>
            <person name="Symeonidi A."/>
            <person name="Hiss M."/>
            <person name="Muchero W."/>
            <person name="Kamisugi Y."/>
            <person name="Saleh O."/>
            <person name="Blanc G."/>
            <person name="Decker E.L."/>
            <person name="van Gessel N."/>
            <person name="Grimwood J."/>
            <person name="Hayes R.D."/>
            <person name="Graham S.W."/>
            <person name="Gunter L.E."/>
            <person name="McDaniel S.F."/>
            <person name="Hoernstein S.N.W."/>
            <person name="Larsson A."/>
            <person name="Li F.W."/>
            <person name="Perroud P.F."/>
            <person name="Phillips J."/>
            <person name="Ranjan P."/>
            <person name="Rokshar D.S."/>
            <person name="Rothfels C.J."/>
            <person name="Schneider L."/>
            <person name="Shu S."/>
            <person name="Stevenson D.W."/>
            <person name="Thummler F."/>
            <person name="Tillich M."/>
            <person name="Villarreal Aguilar J.C."/>
            <person name="Widiez T."/>
            <person name="Wong G.K."/>
            <person name="Wymore A."/>
            <person name="Zhang Y."/>
            <person name="Zimmer A.D."/>
            <person name="Quatrano R.S."/>
            <person name="Mayer K.F.X."/>
            <person name="Goodstein D."/>
            <person name="Casacuberta J.M."/>
            <person name="Vandepoele K."/>
            <person name="Reski R."/>
            <person name="Cuming A.C."/>
            <person name="Tuskan G.A."/>
            <person name="Maumus F."/>
            <person name="Salse J."/>
            <person name="Schmutz J."/>
            <person name="Rensing S.A."/>
        </authorList>
    </citation>
    <scope>NUCLEOTIDE SEQUENCE [LARGE SCALE GENOMIC DNA]</scope>
    <source>
        <strain evidence="2 3">cv. Gransden 2004</strain>
    </source>
</reference>
<dbReference type="InParanoid" id="A0A2K1JSD3"/>
<reference evidence="1 3" key="1">
    <citation type="journal article" date="2008" name="Science">
        <title>The Physcomitrella genome reveals evolutionary insights into the conquest of land by plants.</title>
        <authorList>
            <person name="Rensing S."/>
            <person name="Lang D."/>
            <person name="Zimmer A."/>
            <person name="Terry A."/>
            <person name="Salamov A."/>
            <person name="Shapiro H."/>
            <person name="Nishiyama T."/>
            <person name="Perroud P.-F."/>
            <person name="Lindquist E."/>
            <person name="Kamisugi Y."/>
            <person name="Tanahashi T."/>
            <person name="Sakakibara K."/>
            <person name="Fujita T."/>
            <person name="Oishi K."/>
            <person name="Shin-I T."/>
            <person name="Kuroki Y."/>
            <person name="Toyoda A."/>
            <person name="Suzuki Y."/>
            <person name="Hashimoto A."/>
            <person name="Yamaguchi K."/>
            <person name="Sugano A."/>
            <person name="Kohara Y."/>
            <person name="Fujiyama A."/>
            <person name="Anterola A."/>
            <person name="Aoki S."/>
            <person name="Ashton N."/>
            <person name="Barbazuk W.B."/>
            <person name="Barker E."/>
            <person name="Bennetzen J."/>
            <person name="Bezanilla M."/>
            <person name="Blankenship R."/>
            <person name="Cho S.H."/>
            <person name="Dutcher S."/>
            <person name="Estelle M."/>
            <person name="Fawcett J.A."/>
            <person name="Gundlach H."/>
            <person name="Hanada K."/>
            <person name="Heyl A."/>
            <person name="Hicks K.A."/>
            <person name="Hugh J."/>
            <person name="Lohr M."/>
            <person name="Mayer K."/>
            <person name="Melkozernov A."/>
            <person name="Murata T."/>
            <person name="Nelson D."/>
            <person name="Pils B."/>
            <person name="Prigge M."/>
            <person name="Reiss B."/>
            <person name="Renner T."/>
            <person name="Rombauts S."/>
            <person name="Rushton P."/>
            <person name="Sanderfoot A."/>
            <person name="Schween G."/>
            <person name="Shiu S.-H."/>
            <person name="Stueber K."/>
            <person name="Theodoulou F.L."/>
            <person name="Tu H."/>
            <person name="Van de Peer Y."/>
            <person name="Verrier P.J."/>
            <person name="Waters E."/>
            <person name="Wood A."/>
            <person name="Yang L."/>
            <person name="Cove D."/>
            <person name="Cuming A."/>
            <person name="Hasebe M."/>
            <person name="Lucas S."/>
            <person name="Mishler D.B."/>
            <person name="Reski R."/>
            <person name="Grigoriev I."/>
            <person name="Quatrano R.S."/>
            <person name="Boore J.L."/>
        </authorList>
    </citation>
    <scope>NUCLEOTIDE SEQUENCE [LARGE SCALE GENOMIC DNA]</scope>
    <source>
        <strain evidence="2 3">cv. Gransden 2004</strain>
    </source>
</reference>
<reference evidence="2" key="3">
    <citation type="submission" date="2020-12" db="UniProtKB">
        <authorList>
            <consortium name="EnsemblPlants"/>
        </authorList>
    </citation>
    <scope>IDENTIFICATION</scope>
</reference>
<gene>
    <name evidence="1" type="ORF">PHYPA_016740</name>
</gene>
<keyword evidence="3" id="KW-1185">Reference proteome</keyword>
<accession>A0A2K1JSD3</accession>
<evidence type="ECO:0000313" key="3">
    <source>
        <dbReference type="Proteomes" id="UP000006727"/>
    </source>
</evidence>